<reference evidence="1" key="1">
    <citation type="journal article" date="2021" name="Proc. Natl. Acad. Sci. U.S.A.">
        <title>A Catalog of Tens of Thousands of Viruses from Human Metagenomes Reveals Hidden Associations with Chronic Diseases.</title>
        <authorList>
            <person name="Tisza M.J."/>
            <person name="Buck C.B."/>
        </authorList>
    </citation>
    <scope>NUCLEOTIDE SEQUENCE</scope>
    <source>
        <strain evidence="1">CtTqA28</strain>
    </source>
</reference>
<accession>A0A8S5MDH2</accession>
<dbReference type="EMBL" id="BK014882">
    <property type="protein sequence ID" value="DAD80290.1"/>
    <property type="molecule type" value="Genomic_DNA"/>
</dbReference>
<organism evidence="1">
    <name type="scientific">Caudovirales sp. ctTqA28</name>
    <dbReference type="NCBI Taxonomy" id="2826775"/>
    <lineage>
        <taxon>Viruses</taxon>
        <taxon>Duplodnaviria</taxon>
        <taxon>Heunggongvirae</taxon>
        <taxon>Uroviricota</taxon>
        <taxon>Caudoviricetes</taxon>
    </lineage>
</organism>
<proteinExistence type="predicted"/>
<sequence length="57" mass="6615">MIIEVIEGTLVRYKDIYGYRVWGKVSQHYISAMGYECVELTDGTRLKASEILKVKYP</sequence>
<protein>
    <submittedName>
        <fullName evidence="1">Uncharacterized protein</fullName>
    </submittedName>
</protein>
<name>A0A8S5MDH2_9CAUD</name>
<evidence type="ECO:0000313" key="1">
    <source>
        <dbReference type="EMBL" id="DAD80290.1"/>
    </source>
</evidence>